<evidence type="ECO:0000256" key="1">
    <source>
        <dbReference type="ARBA" id="ARBA00004141"/>
    </source>
</evidence>
<dbReference type="eggNOG" id="COG0004">
    <property type="taxonomic scope" value="Bacteria"/>
</dbReference>
<evidence type="ECO:0000256" key="6">
    <source>
        <dbReference type="ARBA" id="ARBA00023136"/>
    </source>
</evidence>
<dbReference type="Pfam" id="PF00909">
    <property type="entry name" value="Ammonium_transp"/>
    <property type="match status" value="1"/>
</dbReference>
<feature type="transmembrane region" description="Helical" evidence="8">
    <location>
        <begin position="253"/>
        <end position="270"/>
    </location>
</feature>
<dbReference type="NCBIfam" id="TIGR00836">
    <property type="entry name" value="amt"/>
    <property type="match status" value="1"/>
</dbReference>
<dbReference type="SUPFAM" id="SSF111352">
    <property type="entry name" value="Ammonium transporter"/>
    <property type="match status" value="1"/>
</dbReference>
<comment type="caution">
    <text evidence="10">The sequence shown here is derived from an EMBL/GenBank/DDBJ whole genome shotgun (WGS) entry which is preliminary data.</text>
</comment>
<comment type="subcellular location">
    <subcellularLocation>
        <location evidence="8">Cell membrane</location>
        <topology evidence="8">Multi-pass membrane protein</topology>
    </subcellularLocation>
    <subcellularLocation>
        <location evidence="1">Membrane</location>
        <topology evidence="1">Multi-pass membrane protein</topology>
    </subcellularLocation>
</comment>
<feature type="transmembrane region" description="Helical" evidence="8">
    <location>
        <begin position="214"/>
        <end position="232"/>
    </location>
</feature>
<feature type="transmembrane region" description="Helical" evidence="8">
    <location>
        <begin position="316"/>
        <end position="335"/>
    </location>
</feature>
<gene>
    <name evidence="10" type="ORF">SCABRO_00625</name>
</gene>
<keyword evidence="7 8" id="KW-0924">Ammonia transport</keyword>
<feature type="transmembrane region" description="Helical" evidence="8">
    <location>
        <begin position="341"/>
        <end position="358"/>
    </location>
</feature>
<name>A0A0B0ER11_9BACT</name>
<keyword evidence="3 8" id="KW-0813">Transport</keyword>
<evidence type="ECO:0000256" key="4">
    <source>
        <dbReference type="ARBA" id="ARBA00022692"/>
    </source>
</evidence>
<evidence type="ECO:0000256" key="5">
    <source>
        <dbReference type="ARBA" id="ARBA00022989"/>
    </source>
</evidence>
<feature type="transmembrane region" description="Helical" evidence="8">
    <location>
        <begin position="290"/>
        <end position="309"/>
    </location>
</feature>
<dbReference type="PANTHER" id="PTHR11730:SF6">
    <property type="entry name" value="AMMONIUM TRANSPORTER"/>
    <property type="match status" value="1"/>
</dbReference>
<dbReference type="AlphaFoldDB" id="A0A0B0ER11"/>
<reference evidence="10 11" key="1">
    <citation type="submission" date="2014-10" db="EMBL/GenBank/DDBJ databases">
        <title>Draft genome of anammox bacterium scalindua brodae, obtained using differential coverage binning of sequence data from two enrichment reactors.</title>
        <authorList>
            <person name="Speth D.R."/>
            <person name="Russ L."/>
            <person name="Kartal B."/>
            <person name="Op den Camp H.J."/>
            <person name="Dutilh B.E."/>
            <person name="Jetten M.S."/>
        </authorList>
    </citation>
    <scope>NUCLEOTIDE SEQUENCE [LARGE SCALE GENOMIC DNA]</scope>
    <source>
        <strain evidence="10">RU1</strain>
    </source>
</reference>
<dbReference type="GO" id="GO:0005886">
    <property type="term" value="C:plasma membrane"/>
    <property type="evidence" value="ECO:0007669"/>
    <property type="project" value="UniProtKB-SubCell"/>
</dbReference>
<feature type="transmembrane region" description="Helical" evidence="8">
    <location>
        <begin position="409"/>
        <end position="432"/>
    </location>
</feature>
<feature type="transmembrane region" description="Helical" evidence="8">
    <location>
        <begin position="51"/>
        <end position="75"/>
    </location>
</feature>
<feature type="transmembrane region" description="Helical" evidence="8">
    <location>
        <begin position="144"/>
        <end position="165"/>
    </location>
</feature>
<dbReference type="PANTHER" id="PTHR11730">
    <property type="entry name" value="AMMONIUM TRANSPORTER"/>
    <property type="match status" value="1"/>
</dbReference>
<proteinExistence type="inferred from homology"/>
<dbReference type="Proteomes" id="UP000030652">
    <property type="component" value="Unassembled WGS sequence"/>
</dbReference>
<sequence length="486" mass="51427">MRVNKSRWLNIVYFIMCVSCLVYFSTRLVFAGDPSGTVNYGADGSIERLGYSINFTWTLVAAFLIFTMQAGFAMLGGFLQAKNMLGYIAHCFVDGTLGAIVFWVVGFALMFGGSNAAPGLEKGNAFIGFSGFFLSSGSYDVETVMLWLFQMVFVTKAVTIIAGAVAERMKFVPYLIYSSCVCGVIYPIYGHWIWGGGWLSSLPYGAGCVDFSGASVIHTVGGMLALTGAWFLGPRMNKFNPDGSSNAIPGHNINLVVLGTLSLAFGWFAFNAGSTLGATDLRISVIAANTFLGGAAGASVIIFASYIIFGYADIGLSCNGALAGLVGVTGACAYIPPWAAIAIGVLSGIIMWGTVIFVETKLKVDDPLGAVAVHGANGIWGMIAVGIFADGTYGGIRGCITGSLEQLKAQLIGALVAMAWGLCTGALLFWLLKITMGLRVSELVEYEGVDIHLHGSPCYPAQAEITSQLETAEEEETAQRDMTVLK</sequence>
<evidence type="ECO:0000313" key="11">
    <source>
        <dbReference type="Proteomes" id="UP000030652"/>
    </source>
</evidence>
<dbReference type="PATRIC" id="fig|237368.3.peg.678"/>
<evidence type="ECO:0000256" key="8">
    <source>
        <dbReference type="RuleBase" id="RU362002"/>
    </source>
</evidence>
<evidence type="ECO:0000256" key="7">
    <source>
        <dbReference type="ARBA" id="ARBA00023177"/>
    </source>
</evidence>
<evidence type="ECO:0000256" key="2">
    <source>
        <dbReference type="ARBA" id="ARBA00005887"/>
    </source>
</evidence>
<dbReference type="EMBL" id="JRYO01000046">
    <property type="protein sequence ID" value="KHE93583.1"/>
    <property type="molecule type" value="Genomic_DNA"/>
</dbReference>
<protein>
    <recommendedName>
        <fullName evidence="8">Ammonium transporter</fullName>
    </recommendedName>
</protein>
<dbReference type="GO" id="GO:0008519">
    <property type="term" value="F:ammonium channel activity"/>
    <property type="evidence" value="ECO:0007669"/>
    <property type="project" value="InterPro"/>
</dbReference>
<dbReference type="Gene3D" id="1.10.3430.10">
    <property type="entry name" value="Ammonium transporter AmtB like domains"/>
    <property type="match status" value="1"/>
</dbReference>
<feature type="domain" description="Ammonium transporter AmtB-like" evidence="9">
    <location>
        <begin position="57"/>
        <end position="457"/>
    </location>
</feature>
<accession>A0A0B0ER11</accession>
<evidence type="ECO:0000313" key="10">
    <source>
        <dbReference type="EMBL" id="KHE93583.1"/>
    </source>
</evidence>
<evidence type="ECO:0000259" key="9">
    <source>
        <dbReference type="Pfam" id="PF00909"/>
    </source>
</evidence>
<feature type="transmembrane region" description="Helical" evidence="8">
    <location>
        <begin position="174"/>
        <end position="194"/>
    </location>
</feature>
<feature type="transmembrane region" description="Helical" evidence="8">
    <location>
        <begin position="87"/>
        <end position="111"/>
    </location>
</feature>
<keyword evidence="5 8" id="KW-1133">Transmembrane helix</keyword>
<dbReference type="InterPro" id="IPR001905">
    <property type="entry name" value="Ammonium_transpt"/>
</dbReference>
<keyword evidence="6 8" id="KW-0472">Membrane</keyword>
<feature type="transmembrane region" description="Helical" evidence="8">
    <location>
        <begin position="12"/>
        <end position="31"/>
    </location>
</feature>
<dbReference type="InterPro" id="IPR024041">
    <property type="entry name" value="NH4_transpt_AmtB-like_dom"/>
</dbReference>
<dbReference type="GO" id="GO:0097272">
    <property type="term" value="P:ammonium homeostasis"/>
    <property type="evidence" value="ECO:0007669"/>
    <property type="project" value="TreeGrafter"/>
</dbReference>
<keyword evidence="4 8" id="KW-0812">Transmembrane</keyword>
<evidence type="ECO:0000256" key="3">
    <source>
        <dbReference type="ARBA" id="ARBA00022448"/>
    </source>
</evidence>
<organism evidence="10 11">
    <name type="scientific">Candidatus Scalindua brodae</name>
    <dbReference type="NCBI Taxonomy" id="237368"/>
    <lineage>
        <taxon>Bacteria</taxon>
        <taxon>Pseudomonadati</taxon>
        <taxon>Planctomycetota</taxon>
        <taxon>Candidatus Brocadiia</taxon>
        <taxon>Candidatus Brocadiales</taxon>
        <taxon>Candidatus Scalinduaceae</taxon>
        <taxon>Candidatus Scalindua</taxon>
    </lineage>
</organism>
<comment type="similarity">
    <text evidence="2 8">Belongs to the ammonia transporter channel (TC 1.A.11.2) family.</text>
</comment>
<feature type="transmembrane region" description="Helical" evidence="8">
    <location>
        <begin position="370"/>
        <end position="389"/>
    </location>
</feature>
<dbReference type="InterPro" id="IPR029020">
    <property type="entry name" value="Ammonium/urea_transptr"/>
</dbReference>